<keyword evidence="4 10" id="KW-0238">DNA-binding</keyword>
<evidence type="ECO:0000256" key="12">
    <source>
        <dbReference type="SAM" id="MobiDB-lite"/>
    </source>
</evidence>
<proteinExistence type="inferred from homology"/>
<evidence type="ECO:0000313" key="14">
    <source>
        <dbReference type="EMBL" id="PUZ64772.1"/>
    </source>
</evidence>
<feature type="region of interest" description="Disordered" evidence="12">
    <location>
        <begin position="15"/>
        <end position="60"/>
    </location>
</feature>
<comment type="subcellular location">
    <subcellularLocation>
        <location evidence="1 10 11">Nucleus</location>
    </subcellularLocation>
</comment>
<dbReference type="Proteomes" id="UP000244336">
    <property type="component" value="Chromosome 3"/>
</dbReference>
<feature type="compositionally biased region" description="Low complexity" evidence="12">
    <location>
        <begin position="160"/>
        <end position="175"/>
    </location>
</feature>
<keyword evidence="3" id="KW-0805">Transcription regulation</keyword>
<keyword evidence="6" id="KW-0804">Transcription</keyword>
<dbReference type="InterPro" id="IPR009057">
    <property type="entry name" value="Homeodomain-like_sf"/>
</dbReference>
<feature type="compositionally biased region" description="Pro residues" evidence="12">
    <location>
        <begin position="134"/>
        <end position="147"/>
    </location>
</feature>
<evidence type="ECO:0000256" key="1">
    <source>
        <dbReference type="ARBA" id="ARBA00004123"/>
    </source>
</evidence>
<dbReference type="Gene3D" id="1.10.10.60">
    <property type="entry name" value="Homeodomain-like"/>
    <property type="match status" value="1"/>
</dbReference>
<dbReference type="GO" id="GO:0050793">
    <property type="term" value="P:regulation of developmental process"/>
    <property type="evidence" value="ECO:0007669"/>
    <property type="project" value="InterPro"/>
</dbReference>
<gene>
    <name evidence="14" type="ORF">GQ55_3G170100</name>
</gene>
<dbReference type="Gramene" id="PUZ64772">
    <property type="protein sequence ID" value="PUZ64772"/>
    <property type="gene ID" value="GQ55_3G170100"/>
</dbReference>
<dbReference type="STRING" id="1504633.A0A2T7EAB9"/>
<dbReference type="PROSITE" id="PS50071">
    <property type="entry name" value="HOMEOBOX_2"/>
    <property type="match status" value="1"/>
</dbReference>
<evidence type="ECO:0000256" key="10">
    <source>
        <dbReference type="PROSITE-ProRule" id="PRU00108"/>
    </source>
</evidence>
<sequence>MASSNRHWPSMYRSSLACNFQQPQPDMNNGGGGGKSSLMSSRCDESGRNPEPRPRWNPRPEQIRILEGIFNSGMVNPPRDEIRRIRLQLQEYGPVGDANVFYWFQNRKSRTKHKLRAAGQLQPSGRAVLARTCAPPPPAPAPAPVTPPRHLFASPVAPTSSSSSSSDRSSGSSKSVRPTVALPSPAAAAIQQGVLPATAMDLLSPTPTPALAARQLYYHSQLMAPVMPAMPELITSTEPLFLQWQQGGHYLPATELGGVLGAHTHEPAAISHSVLLGLCNEALGQDCVDISSSKGLGHGQYWNTTCGSDLSSNKTDAVSAVIRDDEKARLGLLHYGFGAAAAATSAPLATPVPQAAVDASTAMLLPSPAPSTVAAAATTAVLTDQLQAGLLDAGLIGGTPPPPPTASVVAVARDALTCAATATAQFSVPAMRLDVRLAFGEAAVLVRHTGEPVLVDESGVTVEPLQPDTLYYVLMATH</sequence>
<comment type="similarity">
    <text evidence="8">Belongs to the WUS homeobox family.</text>
</comment>
<dbReference type="FunFam" id="1.10.10.60:FF:000118">
    <property type="entry name" value="WUSCHEL-related homeobox 11"/>
    <property type="match status" value="1"/>
</dbReference>
<feature type="compositionally biased region" description="Basic and acidic residues" evidence="12">
    <location>
        <begin position="42"/>
        <end position="54"/>
    </location>
</feature>
<dbReference type="PANTHER" id="PTHR47288">
    <property type="entry name" value="WUSCHEL-RELATED HOMEOBOX 9"/>
    <property type="match status" value="1"/>
</dbReference>
<dbReference type="Pfam" id="PF00046">
    <property type="entry name" value="Homeodomain"/>
    <property type="match status" value="1"/>
</dbReference>
<dbReference type="GO" id="GO:0003700">
    <property type="term" value="F:DNA-binding transcription factor activity"/>
    <property type="evidence" value="ECO:0007669"/>
    <property type="project" value="InterPro"/>
</dbReference>
<keyword evidence="2" id="KW-0217">Developmental protein</keyword>
<evidence type="ECO:0000256" key="9">
    <source>
        <dbReference type="ARBA" id="ARBA00057592"/>
    </source>
</evidence>
<evidence type="ECO:0000256" key="2">
    <source>
        <dbReference type="ARBA" id="ARBA00022473"/>
    </source>
</evidence>
<organism evidence="14 15">
    <name type="scientific">Panicum hallii var. hallii</name>
    <dbReference type="NCBI Taxonomy" id="1504633"/>
    <lineage>
        <taxon>Eukaryota</taxon>
        <taxon>Viridiplantae</taxon>
        <taxon>Streptophyta</taxon>
        <taxon>Embryophyta</taxon>
        <taxon>Tracheophyta</taxon>
        <taxon>Spermatophyta</taxon>
        <taxon>Magnoliopsida</taxon>
        <taxon>Liliopsida</taxon>
        <taxon>Poales</taxon>
        <taxon>Poaceae</taxon>
        <taxon>PACMAD clade</taxon>
        <taxon>Panicoideae</taxon>
        <taxon>Panicodae</taxon>
        <taxon>Paniceae</taxon>
        <taxon>Panicinae</taxon>
        <taxon>Panicum</taxon>
        <taxon>Panicum sect. Panicum</taxon>
    </lineage>
</organism>
<evidence type="ECO:0000313" key="15">
    <source>
        <dbReference type="Proteomes" id="UP000244336"/>
    </source>
</evidence>
<dbReference type="PANTHER" id="PTHR47288:SF2">
    <property type="entry name" value="WUSCHEL-RELATED HOMEOBOX 12"/>
    <property type="match status" value="1"/>
</dbReference>
<dbReference type="EMBL" id="CM009751">
    <property type="protein sequence ID" value="PUZ64772.1"/>
    <property type="molecule type" value="Genomic_DNA"/>
</dbReference>
<dbReference type="GO" id="GO:0003677">
    <property type="term" value="F:DNA binding"/>
    <property type="evidence" value="ECO:0007669"/>
    <property type="project" value="UniProtKB-UniRule"/>
</dbReference>
<comment type="function">
    <text evidence="9">Probable transcription factor required to initiate organ founder cells in a lateral domain of shoot meristems. Involved in leaf formation.</text>
</comment>
<evidence type="ECO:0000256" key="6">
    <source>
        <dbReference type="ARBA" id="ARBA00023163"/>
    </source>
</evidence>
<feature type="region of interest" description="Disordered" evidence="12">
    <location>
        <begin position="131"/>
        <end position="179"/>
    </location>
</feature>
<feature type="DNA-binding region" description="Homeobox" evidence="10">
    <location>
        <begin position="51"/>
        <end position="115"/>
    </location>
</feature>
<evidence type="ECO:0000256" key="5">
    <source>
        <dbReference type="ARBA" id="ARBA00023155"/>
    </source>
</evidence>
<dbReference type="SMART" id="SM00389">
    <property type="entry name" value="HOX"/>
    <property type="match status" value="1"/>
</dbReference>
<dbReference type="InterPro" id="IPR001356">
    <property type="entry name" value="HD"/>
</dbReference>
<dbReference type="SUPFAM" id="SSF46689">
    <property type="entry name" value="Homeodomain-like"/>
    <property type="match status" value="1"/>
</dbReference>
<protein>
    <recommendedName>
        <fullName evidence="13">Homeobox domain-containing protein</fullName>
    </recommendedName>
</protein>
<keyword evidence="7 10" id="KW-0539">Nucleus</keyword>
<keyword evidence="15" id="KW-1185">Reference proteome</keyword>
<evidence type="ECO:0000256" key="11">
    <source>
        <dbReference type="RuleBase" id="RU000682"/>
    </source>
</evidence>
<dbReference type="InterPro" id="IPR044557">
    <property type="entry name" value="WOX8/9-like"/>
</dbReference>
<dbReference type="GO" id="GO:0048731">
    <property type="term" value="P:system development"/>
    <property type="evidence" value="ECO:0007669"/>
    <property type="project" value="UniProtKB-ARBA"/>
</dbReference>
<evidence type="ECO:0000259" key="13">
    <source>
        <dbReference type="PROSITE" id="PS50071"/>
    </source>
</evidence>
<keyword evidence="5 10" id="KW-0371">Homeobox</keyword>
<dbReference type="CDD" id="cd00086">
    <property type="entry name" value="homeodomain"/>
    <property type="match status" value="1"/>
</dbReference>
<feature type="compositionally biased region" description="Polar residues" evidence="12">
    <location>
        <begin position="15"/>
        <end position="27"/>
    </location>
</feature>
<evidence type="ECO:0000256" key="3">
    <source>
        <dbReference type="ARBA" id="ARBA00023015"/>
    </source>
</evidence>
<feature type="domain" description="Homeobox" evidence="13">
    <location>
        <begin position="49"/>
        <end position="114"/>
    </location>
</feature>
<evidence type="ECO:0000256" key="4">
    <source>
        <dbReference type="ARBA" id="ARBA00023125"/>
    </source>
</evidence>
<name>A0A2T7EAB9_9POAL</name>
<evidence type="ECO:0000256" key="7">
    <source>
        <dbReference type="ARBA" id="ARBA00023242"/>
    </source>
</evidence>
<reference evidence="14 15" key="1">
    <citation type="submission" date="2018-04" db="EMBL/GenBank/DDBJ databases">
        <title>WGS assembly of Panicum hallii var. hallii HAL2.</title>
        <authorList>
            <person name="Lovell J."/>
            <person name="Jenkins J."/>
            <person name="Lowry D."/>
            <person name="Mamidi S."/>
            <person name="Sreedasyam A."/>
            <person name="Weng X."/>
            <person name="Barry K."/>
            <person name="Bonette J."/>
            <person name="Campitelli B."/>
            <person name="Daum C."/>
            <person name="Gordon S."/>
            <person name="Gould B."/>
            <person name="Lipzen A."/>
            <person name="MacQueen A."/>
            <person name="Palacio-Mejia J."/>
            <person name="Plott C."/>
            <person name="Shakirov E."/>
            <person name="Shu S."/>
            <person name="Yoshinaga Y."/>
            <person name="Zane M."/>
            <person name="Rokhsar D."/>
            <person name="Grimwood J."/>
            <person name="Schmutz J."/>
            <person name="Juenger T."/>
        </authorList>
    </citation>
    <scope>NUCLEOTIDE SEQUENCE [LARGE SCALE GENOMIC DNA]</scope>
    <source>
        <strain evidence="15">cv. HAL2</strain>
    </source>
</reference>
<evidence type="ECO:0000256" key="8">
    <source>
        <dbReference type="ARBA" id="ARBA00024040"/>
    </source>
</evidence>
<dbReference type="GO" id="GO:1905393">
    <property type="term" value="P:plant organ formation"/>
    <property type="evidence" value="ECO:0007669"/>
    <property type="project" value="UniProtKB-ARBA"/>
</dbReference>
<accession>A0A2T7EAB9</accession>
<dbReference type="GO" id="GO:0005634">
    <property type="term" value="C:nucleus"/>
    <property type="evidence" value="ECO:0007669"/>
    <property type="project" value="UniProtKB-SubCell"/>
</dbReference>
<dbReference type="AlphaFoldDB" id="A0A2T7EAB9"/>
<dbReference type="OrthoDB" id="1935198at2759"/>